<dbReference type="Proteomes" id="UP000249547">
    <property type="component" value="Unassembled WGS sequence"/>
</dbReference>
<evidence type="ECO:0000256" key="3">
    <source>
        <dbReference type="SAM" id="SignalP"/>
    </source>
</evidence>
<evidence type="ECO:0000313" key="5">
    <source>
        <dbReference type="Proteomes" id="UP000249547"/>
    </source>
</evidence>
<dbReference type="GO" id="GO:0000270">
    <property type="term" value="P:peptidoglycan metabolic process"/>
    <property type="evidence" value="ECO:0007669"/>
    <property type="project" value="TreeGrafter"/>
</dbReference>
<dbReference type="PANTHER" id="PTHR30023:SF0">
    <property type="entry name" value="PENICILLIN-SENSITIVE CARBOXYPEPTIDASE A"/>
    <property type="match status" value="1"/>
</dbReference>
<feature type="signal peptide" evidence="3">
    <location>
        <begin position="1"/>
        <end position="20"/>
    </location>
</feature>
<comment type="caution">
    <text evidence="4">The sequence shown here is derived from an EMBL/GenBank/DDBJ whole genome shotgun (WGS) entry which is preliminary data.</text>
</comment>
<dbReference type="InterPro" id="IPR000667">
    <property type="entry name" value="Peptidase_S13"/>
</dbReference>
<keyword evidence="3" id="KW-0732">Signal</keyword>
<dbReference type="NCBIfam" id="TIGR00666">
    <property type="entry name" value="PBP4"/>
    <property type="match status" value="1"/>
</dbReference>
<dbReference type="RefSeq" id="WP_111600081.1">
    <property type="nucleotide sequence ID" value="NZ_QLLL01000011.1"/>
</dbReference>
<keyword evidence="4" id="KW-0121">Carboxypeptidase</keyword>
<dbReference type="EMBL" id="QLLL01000011">
    <property type="protein sequence ID" value="RAI98712.1"/>
    <property type="molecule type" value="Genomic_DNA"/>
</dbReference>
<dbReference type="PRINTS" id="PR00922">
    <property type="entry name" value="DADACBPTASE3"/>
</dbReference>
<dbReference type="Pfam" id="PF02113">
    <property type="entry name" value="Peptidase_S13"/>
    <property type="match status" value="1"/>
</dbReference>
<dbReference type="OrthoDB" id="9802627at2"/>
<organism evidence="4 5">
    <name type="scientific">Chitinophaga skermanii</name>
    <dbReference type="NCBI Taxonomy" id="331697"/>
    <lineage>
        <taxon>Bacteria</taxon>
        <taxon>Pseudomonadati</taxon>
        <taxon>Bacteroidota</taxon>
        <taxon>Chitinophagia</taxon>
        <taxon>Chitinophagales</taxon>
        <taxon>Chitinophagaceae</taxon>
        <taxon>Chitinophaga</taxon>
    </lineage>
</organism>
<reference evidence="4 5" key="1">
    <citation type="submission" date="2018-06" db="EMBL/GenBank/DDBJ databases">
        <title>Genomic Encyclopedia of Archaeal and Bacterial Type Strains, Phase II (KMG-II): from individual species to whole genera.</title>
        <authorList>
            <person name="Goeker M."/>
        </authorList>
    </citation>
    <scope>NUCLEOTIDE SEQUENCE [LARGE SCALE GENOMIC DNA]</scope>
    <source>
        <strain evidence="4 5">DSM 23857</strain>
    </source>
</reference>
<dbReference type="GO" id="GO:0004185">
    <property type="term" value="F:serine-type carboxypeptidase activity"/>
    <property type="evidence" value="ECO:0007669"/>
    <property type="project" value="InterPro"/>
</dbReference>
<protein>
    <submittedName>
        <fullName evidence="4">D-alanyl-D-alanine carboxypeptidase/D-alanyl-D-alanine-endopeptidase (Penicillin-binding protein 4)</fullName>
    </submittedName>
</protein>
<evidence type="ECO:0000256" key="2">
    <source>
        <dbReference type="ARBA" id="ARBA00022801"/>
    </source>
</evidence>
<dbReference type="InterPro" id="IPR012338">
    <property type="entry name" value="Beta-lactam/transpept-like"/>
</dbReference>
<dbReference type="PANTHER" id="PTHR30023">
    <property type="entry name" value="D-ALANYL-D-ALANINE CARBOXYPEPTIDASE"/>
    <property type="match status" value="1"/>
</dbReference>
<keyword evidence="4" id="KW-0645">Protease</keyword>
<keyword evidence="2" id="KW-0378">Hydrolase</keyword>
<dbReference type="Gene3D" id="3.40.710.10">
    <property type="entry name" value="DD-peptidase/beta-lactamase superfamily"/>
    <property type="match status" value="2"/>
</dbReference>
<evidence type="ECO:0000313" key="4">
    <source>
        <dbReference type="EMBL" id="RAI98712.1"/>
    </source>
</evidence>
<gene>
    <name evidence="4" type="ORF">LX64_04697</name>
</gene>
<dbReference type="SUPFAM" id="SSF56601">
    <property type="entry name" value="beta-lactamase/transpeptidase-like"/>
    <property type="match status" value="1"/>
</dbReference>
<dbReference type="GO" id="GO:0006508">
    <property type="term" value="P:proteolysis"/>
    <property type="evidence" value="ECO:0007669"/>
    <property type="project" value="InterPro"/>
</dbReference>
<dbReference type="AlphaFoldDB" id="A0A327Q687"/>
<feature type="chain" id="PRO_5016278622" evidence="3">
    <location>
        <begin position="21"/>
        <end position="433"/>
    </location>
</feature>
<evidence type="ECO:0000256" key="1">
    <source>
        <dbReference type="ARBA" id="ARBA00006096"/>
    </source>
</evidence>
<accession>A0A327Q687</accession>
<sequence>MRYKHILLAALLLGTGAAHAQTKQVKKWAEEMLESKALANAHTGVYIAEVGEAKPIYAYQSNKFFQPASNTKLITLYTALQHLGDSLPTVRYYENDTAIWLKGMGDPTFLHPDFTYQPLLAKLTATYKRIYLVAGVNENERFGPGWAWSDYADYYQPERNELPVYGNITWINWKKGELNYYPKFPLRVEKDVKFTAPNAGRNERTNEFYFQYNPNDTSSLEGEVPFITGTLADVAKLLQDTLKKPVHVYSTLLPTSLSTQILYSVPSDSMLAPLMQHSDNFFAEQTLMMVSSKLLDTISTRKVIQQMLATSLADLPQPPQWVDGSGLSRYNLFTPEDFAAVLQKMYAAYPKERLYQILPTGGKGTLRAYFKEAPNAVHAKTGTLNGCVALSGYLTTVKGKTLVFSILVNNHHDTATNVRRATEAFLMKLYKSY</sequence>
<proteinExistence type="inferred from homology"/>
<comment type="similarity">
    <text evidence="1">Belongs to the peptidase S13 family.</text>
</comment>
<name>A0A327Q687_9BACT</name>
<keyword evidence="5" id="KW-1185">Reference proteome</keyword>